<evidence type="ECO:0000256" key="3">
    <source>
        <dbReference type="ARBA" id="ARBA00022448"/>
    </source>
</evidence>
<keyword evidence="12" id="KW-1185">Reference proteome</keyword>
<dbReference type="GO" id="GO:0005886">
    <property type="term" value="C:plasma membrane"/>
    <property type="evidence" value="ECO:0007669"/>
    <property type="project" value="UniProtKB-SubCell"/>
</dbReference>
<accession>A0A396S0T0</accession>
<gene>
    <name evidence="11" type="ORF">D1610_12565</name>
</gene>
<evidence type="ECO:0000256" key="1">
    <source>
        <dbReference type="ARBA" id="ARBA00004377"/>
    </source>
</evidence>
<proteinExistence type="inferred from homology"/>
<dbReference type="RefSeq" id="WP_118864546.1">
    <property type="nucleotide sequence ID" value="NZ_QWLV01000006.1"/>
</dbReference>
<evidence type="ECO:0000256" key="10">
    <source>
        <dbReference type="SAM" id="Phobius"/>
    </source>
</evidence>
<organism evidence="11 12">
    <name type="scientific">Sphingomonas gilva</name>
    <dbReference type="NCBI Taxonomy" id="2305907"/>
    <lineage>
        <taxon>Bacteria</taxon>
        <taxon>Pseudomonadati</taxon>
        <taxon>Pseudomonadota</taxon>
        <taxon>Alphaproteobacteria</taxon>
        <taxon>Sphingomonadales</taxon>
        <taxon>Sphingomonadaceae</taxon>
        <taxon>Sphingomonas</taxon>
    </lineage>
</organism>
<evidence type="ECO:0000256" key="7">
    <source>
        <dbReference type="ARBA" id="ARBA00022927"/>
    </source>
</evidence>
<comment type="subcellular location">
    <subcellularLocation>
        <location evidence="1">Cell inner membrane</location>
        <topology evidence="1">Single-pass membrane protein</topology>
    </subcellularLocation>
</comment>
<feature type="transmembrane region" description="Helical" evidence="10">
    <location>
        <begin position="20"/>
        <end position="40"/>
    </location>
</feature>
<evidence type="ECO:0000256" key="4">
    <source>
        <dbReference type="ARBA" id="ARBA00022475"/>
    </source>
</evidence>
<keyword evidence="8 10" id="KW-1133">Transmembrane helix</keyword>
<dbReference type="AlphaFoldDB" id="A0A396S0T0"/>
<keyword evidence="6 10" id="KW-0812">Transmembrane</keyword>
<protein>
    <submittedName>
        <fullName evidence="11">Type II secretion system protein M</fullName>
    </submittedName>
</protein>
<evidence type="ECO:0000256" key="2">
    <source>
        <dbReference type="ARBA" id="ARBA00010637"/>
    </source>
</evidence>
<evidence type="ECO:0000256" key="6">
    <source>
        <dbReference type="ARBA" id="ARBA00022692"/>
    </source>
</evidence>
<evidence type="ECO:0000256" key="9">
    <source>
        <dbReference type="ARBA" id="ARBA00023136"/>
    </source>
</evidence>
<dbReference type="GO" id="GO:0015627">
    <property type="term" value="C:type II protein secretion system complex"/>
    <property type="evidence" value="ECO:0007669"/>
    <property type="project" value="InterPro"/>
</dbReference>
<dbReference type="InterPro" id="IPR023229">
    <property type="entry name" value="T2SS_M_periplasmic_sf"/>
</dbReference>
<dbReference type="Pfam" id="PF04612">
    <property type="entry name" value="T2SSM"/>
    <property type="match status" value="1"/>
</dbReference>
<dbReference type="Gene3D" id="3.30.1360.100">
    <property type="entry name" value="General secretion pathway protein M, EpsM"/>
    <property type="match status" value="1"/>
</dbReference>
<keyword evidence="4" id="KW-1003">Cell membrane</keyword>
<reference evidence="11 12" key="1">
    <citation type="submission" date="2018-08" db="EMBL/GenBank/DDBJ databases">
        <title>The multiple taxonomic identification of Sphingomonas gilva.</title>
        <authorList>
            <person name="Zhu D."/>
            <person name="Zheng S."/>
        </authorList>
    </citation>
    <scope>NUCLEOTIDE SEQUENCE [LARGE SCALE GENOMIC DNA]</scope>
    <source>
        <strain evidence="11 12">ZDH117</strain>
    </source>
</reference>
<dbReference type="OrthoDB" id="7432850at2"/>
<dbReference type="InterPro" id="IPR007690">
    <property type="entry name" value="T2SS_GspM"/>
</dbReference>
<keyword evidence="7" id="KW-0653">Protein transport</keyword>
<dbReference type="EMBL" id="QWLV01000006">
    <property type="protein sequence ID" value="RHW16965.1"/>
    <property type="molecule type" value="Genomic_DNA"/>
</dbReference>
<dbReference type="SUPFAM" id="SSF103054">
    <property type="entry name" value="General secretion pathway protein M, EpsM"/>
    <property type="match status" value="1"/>
</dbReference>
<name>A0A396S0T0_9SPHN</name>
<evidence type="ECO:0000313" key="11">
    <source>
        <dbReference type="EMBL" id="RHW16965.1"/>
    </source>
</evidence>
<sequence length="158" mass="16678">MTANLKSWFAGRTKRERYMLLVMGALMAIVIVWLGIVLPVNDALAAAKRRHAEALETEATIARQVGAIRSLRDDAVRLPAPLAEVVTQSAAEAGFTGAQVSAVGSDAVDVAIPAARPQALFAWIDGLRGRGIFPVSLAMRAGSGQTVSAEMRLKGRGV</sequence>
<evidence type="ECO:0000256" key="5">
    <source>
        <dbReference type="ARBA" id="ARBA00022519"/>
    </source>
</evidence>
<evidence type="ECO:0000313" key="12">
    <source>
        <dbReference type="Proteomes" id="UP000266693"/>
    </source>
</evidence>
<comment type="similarity">
    <text evidence="2">Belongs to the GSP M family.</text>
</comment>
<dbReference type="GO" id="GO:0015628">
    <property type="term" value="P:protein secretion by the type II secretion system"/>
    <property type="evidence" value="ECO:0007669"/>
    <property type="project" value="InterPro"/>
</dbReference>
<dbReference type="Proteomes" id="UP000266693">
    <property type="component" value="Unassembled WGS sequence"/>
</dbReference>
<keyword evidence="9 10" id="KW-0472">Membrane</keyword>
<keyword evidence="3" id="KW-0813">Transport</keyword>
<comment type="caution">
    <text evidence="11">The sequence shown here is derived from an EMBL/GenBank/DDBJ whole genome shotgun (WGS) entry which is preliminary data.</text>
</comment>
<keyword evidence="5" id="KW-0997">Cell inner membrane</keyword>
<evidence type="ECO:0000256" key="8">
    <source>
        <dbReference type="ARBA" id="ARBA00022989"/>
    </source>
</evidence>